<reference evidence="1" key="1">
    <citation type="journal article" date="2022" name="Arch. Microbiol.">
        <title>Microbulbifer okhotskensis sp. nov., isolated from a deep bottom sediment of the Okhotsk Sea.</title>
        <authorList>
            <person name="Romanenko L."/>
            <person name="Kurilenko V."/>
            <person name="Otstavnykh N."/>
            <person name="Velansky P."/>
            <person name="Isaeva M."/>
            <person name="Mikhailov V."/>
        </authorList>
    </citation>
    <scope>NUCLEOTIDE SEQUENCE</scope>
    <source>
        <strain evidence="1">OS29</strain>
    </source>
</reference>
<name>A0A9X2ESE1_9GAMM</name>
<keyword evidence="2" id="KW-1185">Reference proteome</keyword>
<dbReference type="AlphaFoldDB" id="A0A9X2ESE1"/>
<dbReference type="EMBL" id="JALBWM010000234">
    <property type="protein sequence ID" value="MCO1336910.1"/>
    <property type="molecule type" value="Genomic_DNA"/>
</dbReference>
<sequence length="143" mass="16632">MIYCIEKIENAFLEYFEKNVLDLLDRKIKLIDIGIFPWHSRVEISFYLSDEKSAIDDVAAWKLYDHGSMYEGGWDSGLAIAKDLEAEWKKDNDILPFIFDFSSAITSSKVRGSIKKYNLDEDFSLQILNPDSIDSKNYCEWLP</sequence>
<evidence type="ECO:0000313" key="1">
    <source>
        <dbReference type="EMBL" id="MCO1336910.1"/>
    </source>
</evidence>
<dbReference type="Proteomes" id="UP001139028">
    <property type="component" value="Unassembled WGS sequence"/>
</dbReference>
<comment type="caution">
    <text evidence="1">The sequence shown here is derived from an EMBL/GenBank/DDBJ whole genome shotgun (WGS) entry which is preliminary data.</text>
</comment>
<gene>
    <name evidence="1" type="ORF">MO867_21515</name>
</gene>
<dbReference type="RefSeq" id="WP_252472965.1">
    <property type="nucleotide sequence ID" value="NZ_JALBWM010000234.1"/>
</dbReference>
<proteinExistence type="predicted"/>
<evidence type="ECO:0000313" key="2">
    <source>
        <dbReference type="Proteomes" id="UP001139028"/>
    </source>
</evidence>
<accession>A0A9X2ESE1</accession>
<organism evidence="1 2">
    <name type="scientific">Microbulbifer okhotskensis</name>
    <dbReference type="NCBI Taxonomy" id="2926617"/>
    <lineage>
        <taxon>Bacteria</taxon>
        <taxon>Pseudomonadati</taxon>
        <taxon>Pseudomonadota</taxon>
        <taxon>Gammaproteobacteria</taxon>
        <taxon>Cellvibrionales</taxon>
        <taxon>Microbulbiferaceae</taxon>
        <taxon>Microbulbifer</taxon>
    </lineage>
</organism>
<protein>
    <submittedName>
        <fullName evidence="1">Uncharacterized protein</fullName>
    </submittedName>
</protein>